<keyword evidence="1" id="KW-0175">Coiled coil</keyword>
<feature type="compositionally biased region" description="Polar residues" evidence="2">
    <location>
        <begin position="185"/>
        <end position="200"/>
    </location>
</feature>
<comment type="caution">
    <text evidence="4">The sequence shown here is derived from an EMBL/GenBank/DDBJ whole genome shotgun (WGS) entry which is preliminary data.</text>
</comment>
<gene>
    <name evidence="4" type="ORF">E5L68_009240</name>
</gene>
<evidence type="ECO:0000313" key="4">
    <source>
        <dbReference type="EMBL" id="MFN0291579.1"/>
    </source>
</evidence>
<accession>A0ABW9JGR4</accession>
<evidence type="ECO:0000256" key="1">
    <source>
        <dbReference type="SAM" id="Coils"/>
    </source>
</evidence>
<name>A0ABW9JGR4_9SPHI</name>
<feature type="compositionally biased region" description="Low complexity" evidence="2">
    <location>
        <begin position="170"/>
        <end position="184"/>
    </location>
</feature>
<dbReference type="Proteomes" id="UP001517367">
    <property type="component" value="Unassembled WGS sequence"/>
</dbReference>
<feature type="compositionally biased region" description="Polar residues" evidence="2">
    <location>
        <begin position="436"/>
        <end position="447"/>
    </location>
</feature>
<feature type="signal peptide" evidence="3">
    <location>
        <begin position="1"/>
        <end position="25"/>
    </location>
</feature>
<feature type="compositionally biased region" description="Low complexity" evidence="2">
    <location>
        <begin position="132"/>
        <end position="153"/>
    </location>
</feature>
<feature type="compositionally biased region" description="Basic and acidic residues" evidence="2">
    <location>
        <begin position="465"/>
        <end position="482"/>
    </location>
</feature>
<reference evidence="4 5" key="1">
    <citation type="submission" date="2024-12" db="EMBL/GenBank/DDBJ databases">
        <authorList>
            <person name="Hu S."/>
        </authorList>
    </citation>
    <scope>NUCLEOTIDE SEQUENCE [LARGE SCALE GENOMIC DNA]</scope>
    <source>
        <strain evidence="4 5">P-25</strain>
    </source>
</reference>
<dbReference type="EMBL" id="SRMP02000012">
    <property type="protein sequence ID" value="MFN0291579.1"/>
    <property type="molecule type" value="Genomic_DNA"/>
</dbReference>
<feature type="coiled-coil region" evidence="1">
    <location>
        <begin position="251"/>
        <end position="283"/>
    </location>
</feature>
<keyword evidence="3" id="KW-0732">Signal</keyword>
<protein>
    <submittedName>
        <fullName evidence="4">Uncharacterized protein</fullName>
    </submittedName>
</protein>
<feature type="region of interest" description="Disordered" evidence="2">
    <location>
        <begin position="434"/>
        <end position="491"/>
    </location>
</feature>
<evidence type="ECO:0000313" key="5">
    <source>
        <dbReference type="Proteomes" id="UP001517367"/>
    </source>
</evidence>
<proteinExistence type="predicted"/>
<evidence type="ECO:0000256" key="2">
    <source>
        <dbReference type="SAM" id="MobiDB-lite"/>
    </source>
</evidence>
<feature type="region of interest" description="Disordered" evidence="2">
    <location>
        <begin position="130"/>
        <end position="204"/>
    </location>
</feature>
<feature type="chain" id="PRO_5046914428" evidence="3">
    <location>
        <begin position="26"/>
        <end position="491"/>
    </location>
</feature>
<feature type="compositionally biased region" description="Basic and acidic residues" evidence="2">
    <location>
        <begin position="448"/>
        <end position="457"/>
    </location>
</feature>
<organism evidence="4 5">
    <name type="scientific">Pedobacter helvus</name>
    <dbReference type="NCBI Taxonomy" id="2563444"/>
    <lineage>
        <taxon>Bacteria</taxon>
        <taxon>Pseudomonadati</taxon>
        <taxon>Bacteroidota</taxon>
        <taxon>Sphingobacteriia</taxon>
        <taxon>Sphingobacteriales</taxon>
        <taxon>Sphingobacteriaceae</taxon>
        <taxon>Pedobacter</taxon>
    </lineage>
</organism>
<keyword evidence="5" id="KW-1185">Reference proteome</keyword>
<dbReference type="RefSeq" id="WP_138728176.1">
    <property type="nucleotide sequence ID" value="NZ_SRMP02000012.1"/>
</dbReference>
<evidence type="ECO:0000256" key="3">
    <source>
        <dbReference type="SAM" id="SignalP"/>
    </source>
</evidence>
<sequence>MKAKPNMRTYLMLFILFLINQQLIAQTKTENETLAISTGHPSITMEARKAGVYLEVRVFNNHNITYNISFTAEVTLRGKSGEIKKTLETSGKVAANKSYFASTNIYWADVKENLYFSLVDAKRVHFDAQPIQQQTQRSNNVSNSQNSTSLTPSSPKPSPNASVQELAAWQRSQASTTQSQTKTSNPTYVNTQASNVSNGPSKGISKADLQQLLENNRQESNRILGISPSVANQSTEQAASAGLWSLADSWVKARQERLEREEREEEKKQIRAENERIAKENRLRMINNRSLLINKFEPKDIPLSSREKANKIYYFIYAFEQTNLNQEYGAIVYLSNVFEIGTYKDGTRAYTSTVKNEIVNLSPFSELMHGYYYTAEEAENARKTFASLLQSNGVTIQLISYKGKAGAANANGTANTTTNSLGKKIGVGDNFAPATFTKSKPTENTSNLREEQPKKTDLGVPIQIGKDKPEAKKTKTPAKKEGNLGVPIKID</sequence>